<dbReference type="Gene3D" id="3.30.1150.10">
    <property type="match status" value="1"/>
</dbReference>
<dbReference type="RefSeq" id="WP_251833677.1">
    <property type="nucleotide sequence ID" value="NZ_JACSPS010000002.1"/>
</dbReference>
<proteinExistence type="predicted"/>
<dbReference type="EMBL" id="JACSPS010000002">
    <property type="protein sequence ID" value="MBD8018489.1"/>
    <property type="molecule type" value="Genomic_DNA"/>
</dbReference>
<sequence>MKNYSTFAQEDRLTELLFENRNKNYGAYALRKEHGAVQQKAMFIGIAIFAAISLTPLVINSFMHKDVNVTSDKGGFDLTPIDEVPEVQPPAEIVKPPAETQVSTVKIEVPTPTKNPPVETPPPSVSEINNTNIGLDNIKGEDKVTSYVPPVTAPNVGVAPVAPVALVSNEPVTVVDVEAGFAGGINSFRTKVVQNFNADKFDGSGDLMRTTVTFIVEKDGTISNIKANGKDAAFNAEAEKTIKKIKGNWTPAKLKGQNVRSYFKFPISMQFE</sequence>
<keyword evidence="1" id="KW-1133">Transmembrane helix</keyword>
<name>A0ABR8WN95_9FLAO</name>
<organism evidence="2 3">
    <name type="scientific">Kaistella pullorum</name>
    <dbReference type="NCBI Taxonomy" id="2763074"/>
    <lineage>
        <taxon>Bacteria</taxon>
        <taxon>Pseudomonadati</taxon>
        <taxon>Bacteroidota</taxon>
        <taxon>Flavobacteriia</taxon>
        <taxon>Flavobacteriales</taxon>
        <taxon>Weeksellaceae</taxon>
        <taxon>Chryseobacterium group</taxon>
        <taxon>Kaistella</taxon>
    </lineage>
</organism>
<dbReference type="SUPFAM" id="SSF74653">
    <property type="entry name" value="TolA/TonB C-terminal domain"/>
    <property type="match status" value="1"/>
</dbReference>
<comment type="caution">
    <text evidence="2">The sequence shown here is derived from an EMBL/GenBank/DDBJ whole genome shotgun (WGS) entry which is preliminary data.</text>
</comment>
<feature type="transmembrane region" description="Helical" evidence="1">
    <location>
        <begin position="41"/>
        <end position="63"/>
    </location>
</feature>
<evidence type="ECO:0000313" key="2">
    <source>
        <dbReference type="EMBL" id="MBD8018489.1"/>
    </source>
</evidence>
<keyword evidence="3" id="KW-1185">Reference proteome</keyword>
<evidence type="ECO:0000256" key="1">
    <source>
        <dbReference type="SAM" id="Phobius"/>
    </source>
</evidence>
<keyword evidence="1" id="KW-0472">Membrane</keyword>
<protein>
    <submittedName>
        <fullName evidence="2">Energy transducer TonB</fullName>
    </submittedName>
</protein>
<evidence type="ECO:0000313" key="3">
    <source>
        <dbReference type="Proteomes" id="UP000626242"/>
    </source>
</evidence>
<gene>
    <name evidence="2" type="ORF">H9628_08395</name>
</gene>
<accession>A0ABR8WN95</accession>
<reference evidence="2 3" key="1">
    <citation type="submission" date="2020-08" db="EMBL/GenBank/DDBJ databases">
        <title>A Genomic Blueprint of the Chicken Gut Microbiome.</title>
        <authorList>
            <person name="Gilroy R."/>
            <person name="Ravi A."/>
            <person name="Getino M."/>
            <person name="Pursley I."/>
            <person name="Horton D.L."/>
            <person name="Alikhan N.-F."/>
            <person name="Baker D."/>
            <person name="Gharbi K."/>
            <person name="Hall N."/>
            <person name="Watson M."/>
            <person name="Adriaenssens E.M."/>
            <person name="Foster-Nyarko E."/>
            <person name="Jarju S."/>
            <person name="Secka A."/>
            <person name="Antonio M."/>
            <person name="Oren A."/>
            <person name="Chaudhuri R."/>
            <person name="La Ragione R.M."/>
            <person name="Hildebrand F."/>
            <person name="Pallen M.J."/>
        </authorList>
    </citation>
    <scope>NUCLEOTIDE SEQUENCE [LARGE SCALE GENOMIC DNA]</scope>
    <source>
        <strain evidence="2 3">Sa1CVA4</strain>
    </source>
</reference>
<dbReference type="Proteomes" id="UP000626242">
    <property type="component" value="Unassembled WGS sequence"/>
</dbReference>
<keyword evidence="1" id="KW-0812">Transmembrane</keyword>